<comment type="caution">
    <text evidence="1">The sequence shown here is derived from an EMBL/GenBank/DDBJ whole genome shotgun (WGS) entry which is preliminary data.</text>
</comment>
<protein>
    <submittedName>
        <fullName evidence="1">Uncharacterized protein</fullName>
    </submittedName>
</protein>
<evidence type="ECO:0000313" key="2">
    <source>
        <dbReference type="Proteomes" id="UP001437256"/>
    </source>
</evidence>
<sequence>MSPSASPLTWTLLSNSPQITEMLTRFRESKHLQKSLHGEPQEYWKSPPVLEGRVVVARVAEVEDHIQALKLPHIPFKLYSDAPMSVHELGSFSRDPVLRQRLDDTFSGRNTFLVNVSGSGKTRQMYEGCCKNWALYFTVWARPGAFGIQDLYGTIRTRLRDRKGFTPHISSDLDETTKRAMAANNLVLADIAFSSLLLIRLLALKTFLEAVSRTPEPENVDVNWKRLWLEVQLRYPSSIDLRFDQLYDKFVALPPAEASNILSEGIVQTLQVISTHLNIEPHHPLFVVIDQAEIAMDNLQYAFRRNGKHYSVLKVIIRIWRKRLEASQFPFAFVVAGSRISALHFDDPHEWDDWVWSSNTGAFDDEVRYGEYVRHYLPPAMEFRDQLVKCMWDRLRGRYSLTAFFIGQLLETQFRHPRQQLDAYVHVLVGTNYWSLETGYNGYRQRMPYHPFYFHFQTCPSEAACYMHEALLSVLLRGDSFATFSKDRDAESVISNFYGRFTDTRCNIITIDEPILLAGGGLFFVAESDRSIVDCDYLCKLASALDSPHGRTSSDIFTTSRPINAWWNTKPSLVFTERTCCGRREAALAYSRDFSQRIATWTRTPEDVLKWLRSRATAFCVHVPDDGTAILMFILEITQEERVWVFLNVVSPSAEGEDTGLGERMRAAAEACHPHNIFGEIQSSKVEKVLKSLPKLSRNAGELGVLRVLVSFSEALDVLDLPLDPMSPIALLDMDTIRGSTKTYKSEEILKCIMSNLVPMVPSPPISSR</sequence>
<accession>A0ABR2ZRM9</accession>
<reference evidence="1 2" key="1">
    <citation type="submission" date="2024-05" db="EMBL/GenBank/DDBJ databases">
        <title>A draft genome resource for the thread blight pathogen Marasmius tenuissimus strain MS-2.</title>
        <authorList>
            <person name="Yulfo-Soto G.E."/>
            <person name="Baruah I.K."/>
            <person name="Amoako-Attah I."/>
            <person name="Bukari Y."/>
            <person name="Meinhardt L.W."/>
            <person name="Bailey B.A."/>
            <person name="Cohen S.P."/>
        </authorList>
    </citation>
    <scope>NUCLEOTIDE SEQUENCE [LARGE SCALE GENOMIC DNA]</scope>
    <source>
        <strain evidence="1 2">MS-2</strain>
    </source>
</reference>
<name>A0ABR2ZRM9_9AGAR</name>
<proteinExistence type="predicted"/>
<evidence type="ECO:0000313" key="1">
    <source>
        <dbReference type="EMBL" id="KAL0063378.1"/>
    </source>
</evidence>
<organism evidence="1 2">
    <name type="scientific">Marasmius tenuissimus</name>
    <dbReference type="NCBI Taxonomy" id="585030"/>
    <lineage>
        <taxon>Eukaryota</taxon>
        <taxon>Fungi</taxon>
        <taxon>Dikarya</taxon>
        <taxon>Basidiomycota</taxon>
        <taxon>Agaricomycotina</taxon>
        <taxon>Agaricomycetes</taxon>
        <taxon>Agaricomycetidae</taxon>
        <taxon>Agaricales</taxon>
        <taxon>Marasmiineae</taxon>
        <taxon>Marasmiaceae</taxon>
        <taxon>Marasmius</taxon>
    </lineage>
</organism>
<dbReference type="EMBL" id="JBBXMP010000082">
    <property type="protein sequence ID" value="KAL0063378.1"/>
    <property type="molecule type" value="Genomic_DNA"/>
</dbReference>
<gene>
    <name evidence="1" type="ORF">AAF712_009687</name>
</gene>
<dbReference type="Proteomes" id="UP001437256">
    <property type="component" value="Unassembled WGS sequence"/>
</dbReference>
<keyword evidence="2" id="KW-1185">Reference proteome</keyword>